<dbReference type="STRING" id="13706.A0A1X2H3U2"/>
<evidence type="ECO:0000313" key="3">
    <source>
        <dbReference type="EMBL" id="ORY92048.1"/>
    </source>
</evidence>
<evidence type="ECO:0000313" key="4">
    <source>
        <dbReference type="Proteomes" id="UP000242180"/>
    </source>
</evidence>
<dbReference type="Pfam" id="PF00856">
    <property type="entry name" value="SET"/>
    <property type="match status" value="1"/>
</dbReference>
<evidence type="ECO:0000259" key="2">
    <source>
        <dbReference type="PROSITE" id="PS50280"/>
    </source>
</evidence>
<name>A0A1X2H3U2_SYNRA</name>
<dbReference type="SUPFAM" id="SSF82199">
    <property type="entry name" value="SET domain"/>
    <property type="match status" value="1"/>
</dbReference>
<dbReference type="PROSITE" id="PS50280">
    <property type="entry name" value="SET"/>
    <property type="match status" value="1"/>
</dbReference>
<dbReference type="InterPro" id="IPR039977">
    <property type="entry name" value="Suv4-20/Set9"/>
</dbReference>
<dbReference type="InterPro" id="IPR046341">
    <property type="entry name" value="SET_dom_sf"/>
</dbReference>
<dbReference type="SMART" id="SM00317">
    <property type="entry name" value="SET"/>
    <property type="match status" value="1"/>
</dbReference>
<comment type="caution">
    <text evidence="3">The sequence shown here is derived from an EMBL/GenBank/DDBJ whole genome shotgun (WGS) entry which is preliminary data.</text>
</comment>
<protein>
    <recommendedName>
        <fullName evidence="2">SET domain-containing protein</fullName>
    </recommendedName>
</protein>
<dbReference type="GO" id="GO:0005634">
    <property type="term" value="C:nucleus"/>
    <property type="evidence" value="ECO:0007669"/>
    <property type="project" value="TreeGrafter"/>
</dbReference>
<sequence>MFAPNAGYEITGTGRYAALGTKVQACVSATRDWKAGEEIRFCTGVIACLTSEQEELMSKENRDFSIMYSTRKSSPCLFLGPARFMNHDCGSNCRFMPYGENGITFKVVKDIACGEEITTFYGAHYFGEDNCECWCATCEVEGRGHFAAEPRGPIVLKATTNASSRRRSSRKRKQQSYEEFFAKVKRRRKLQSYEDADSVAEESLPARNSKKENLPTSGDVDTHAQQRPSCGTTYHHGALPNYASLHGPPPPVAYHNANLEPYEHQPISFDSNVNLPSGVCSASNAPYGYQRMPQAYTDEPHNMLWNMEDFQYEYPVKMRQYHKAHPRSLFCHMCSPSEQRRQLYATQLQQNCTYSAAYVNCDNNVSSLSDRTNPSAYPYRSFMDMLDPNQPPYLEERMSSNLSHASFNPSPEFYATVHNPYDAYYELPGPAVNSGFMNSAVSSVTIGANHTLASLSPSAFSLSPHTMSETTTYALSSDSEDNGSCHALSTALDSISARMACASHQKEAR</sequence>
<dbReference type="PANTHER" id="PTHR12977:SF4">
    <property type="entry name" value="HISTONE-LYSINE N-METHYLTRANSFERASE KMT5B"/>
    <property type="match status" value="1"/>
</dbReference>
<dbReference type="Gene3D" id="2.170.270.10">
    <property type="entry name" value="SET domain"/>
    <property type="match status" value="1"/>
</dbReference>
<gene>
    <name evidence="3" type="ORF">BCR43DRAFT_78830</name>
</gene>
<accession>A0A1X2H3U2</accession>
<keyword evidence="4" id="KW-1185">Reference proteome</keyword>
<dbReference type="EMBL" id="MCGN01000010">
    <property type="protein sequence ID" value="ORY92048.1"/>
    <property type="molecule type" value="Genomic_DNA"/>
</dbReference>
<dbReference type="Proteomes" id="UP000242180">
    <property type="component" value="Unassembled WGS sequence"/>
</dbReference>
<dbReference type="InterPro" id="IPR001214">
    <property type="entry name" value="SET_dom"/>
</dbReference>
<reference evidence="3 4" key="1">
    <citation type="submission" date="2016-07" db="EMBL/GenBank/DDBJ databases">
        <title>Pervasive Adenine N6-methylation of Active Genes in Fungi.</title>
        <authorList>
            <consortium name="DOE Joint Genome Institute"/>
            <person name="Mondo S.J."/>
            <person name="Dannebaum R.O."/>
            <person name="Kuo R.C."/>
            <person name="Labutti K."/>
            <person name="Haridas S."/>
            <person name="Kuo A."/>
            <person name="Salamov A."/>
            <person name="Ahrendt S.R."/>
            <person name="Lipzen A."/>
            <person name="Sullivan W."/>
            <person name="Andreopoulos W.B."/>
            <person name="Clum A."/>
            <person name="Lindquist E."/>
            <person name="Daum C."/>
            <person name="Ramamoorthy G.K."/>
            <person name="Gryganskyi A."/>
            <person name="Culley D."/>
            <person name="Magnuson J.K."/>
            <person name="James T.Y."/>
            <person name="O'Malley M.A."/>
            <person name="Stajich J.E."/>
            <person name="Spatafora J.W."/>
            <person name="Visel A."/>
            <person name="Grigoriev I.V."/>
        </authorList>
    </citation>
    <scope>NUCLEOTIDE SEQUENCE [LARGE SCALE GENOMIC DNA]</scope>
    <source>
        <strain evidence="3 4">NRRL 2496</strain>
    </source>
</reference>
<evidence type="ECO:0000256" key="1">
    <source>
        <dbReference type="SAM" id="MobiDB-lite"/>
    </source>
</evidence>
<feature type="domain" description="SET" evidence="2">
    <location>
        <begin position="1"/>
        <end position="122"/>
    </location>
</feature>
<feature type="region of interest" description="Disordered" evidence="1">
    <location>
        <begin position="192"/>
        <end position="226"/>
    </location>
</feature>
<dbReference type="InParanoid" id="A0A1X2H3U2"/>
<organism evidence="3 4">
    <name type="scientific">Syncephalastrum racemosum</name>
    <name type="common">Filamentous fungus</name>
    <dbReference type="NCBI Taxonomy" id="13706"/>
    <lineage>
        <taxon>Eukaryota</taxon>
        <taxon>Fungi</taxon>
        <taxon>Fungi incertae sedis</taxon>
        <taxon>Mucoromycota</taxon>
        <taxon>Mucoromycotina</taxon>
        <taxon>Mucoromycetes</taxon>
        <taxon>Mucorales</taxon>
        <taxon>Syncephalastraceae</taxon>
        <taxon>Syncephalastrum</taxon>
    </lineage>
</organism>
<dbReference type="AlphaFoldDB" id="A0A1X2H3U2"/>
<dbReference type="OrthoDB" id="6627536at2759"/>
<dbReference type="PANTHER" id="PTHR12977">
    <property type="entry name" value="SUPPRESSOR OF VARIEGATION 4-20-RELATED"/>
    <property type="match status" value="1"/>
</dbReference>
<proteinExistence type="predicted"/>
<dbReference type="GO" id="GO:0042799">
    <property type="term" value="F:histone H4K20 methyltransferase activity"/>
    <property type="evidence" value="ECO:0007669"/>
    <property type="project" value="TreeGrafter"/>
</dbReference>
<dbReference type="CDD" id="cd10524">
    <property type="entry name" value="SET_Suv4-20-like"/>
    <property type="match status" value="1"/>
</dbReference>